<dbReference type="InterPro" id="IPR050448">
    <property type="entry name" value="OpgB/LTA_synthase_biosynth"/>
</dbReference>
<evidence type="ECO:0000256" key="4">
    <source>
        <dbReference type="ARBA" id="ARBA00022989"/>
    </source>
</evidence>
<feature type="active site" evidence="6">
    <location>
        <position position="319"/>
    </location>
</feature>
<organism evidence="11 12">
    <name type="scientific">Advenella kashmirensis</name>
    <dbReference type="NCBI Taxonomy" id="310575"/>
    <lineage>
        <taxon>Bacteria</taxon>
        <taxon>Pseudomonadati</taxon>
        <taxon>Pseudomonadota</taxon>
        <taxon>Betaproteobacteria</taxon>
        <taxon>Burkholderiales</taxon>
        <taxon>Alcaligenaceae</taxon>
    </lineage>
</organism>
<evidence type="ECO:0000313" key="11">
    <source>
        <dbReference type="EMBL" id="HBP30700.1"/>
    </source>
</evidence>
<evidence type="ECO:0000256" key="6">
    <source>
        <dbReference type="PIRSR" id="PIRSR005091-1"/>
    </source>
</evidence>
<evidence type="ECO:0000259" key="10">
    <source>
        <dbReference type="Pfam" id="PF00884"/>
    </source>
</evidence>
<dbReference type="PANTHER" id="PTHR47371:SF3">
    <property type="entry name" value="PHOSPHOGLYCEROL TRANSFERASE I"/>
    <property type="match status" value="1"/>
</dbReference>
<dbReference type="EMBL" id="DOEK01000030">
    <property type="protein sequence ID" value="HBP30700.1"/>
    <property type="molecule type" value="Genomic_DNA"/>
</dbReference>
<dbReference type="CDD" id="cd16015">
    <property type="entry name" value="LTA_synthase"/>
    <property type="match status" value="1"/>
</dbReference>
<dbReference type="InterPro" id="IPR012160">
    <property type="entry name" value="LtaS-like"/>
</dbReference>
<dbReference type="AlphaFoldDB" id="A0A356LI71"/>
<dbReference type="InterPro" id="IPR000917">
    <property type="entry name" value="Sulfatase_N"/>
</dbReference>
<evidence type="ECO:0000313" key="12">
    <source>
        <dbReference type="Proteomes" id="UP000264036"/>
    </source>
</evidence>
<feature type="binding site" evidence="8">
    <location>
        <position position="280"/>
    </location>
    <ligand>
        <name>Mn(2+)</name>
        <dbReference type="ChEBI" id="CHEBI:29035"/>
    </ligand>
</feature>
<feature type="transmembrane region" description="Helical" evidence="9">
    <location>
        <begin position="161"/>
        <end position="178"/>
    </location>
</feature>
<keyword evidence="5 9" id="KW-0472">Membrane</keyword>
<feature type="domain" description="Sulfatase N-terminal" evidence="10">
    <location>
        <begin position="273"/>
        <end position="542"/>
    </location>
</feature>
<evidence type="ECO:0000256" key="7">
    <source>
        <dbReference type="PIRSR" id="PIRSR005091-2"/>
    </source>
</evidence>
<dbReference type="Proteomes" id="UP000264036">
    <property type="component" value="Unassembled WGS sequence"/>
</dbReference>
<accession>A0A356LI71</accession>
<gene>
    <name evidence="11" type="ORF">DD666_14925</name>
</gene>
<feature type="transmembrane region" description="Helical" evidence="9">
    <location>
        <begin position="130"/>
        <end position="149"/>
    </location>
</feature>
<dbReference type="Pfam" id="PF00884">
    <property type="entry name" value="Sulfatase"/>
    <property type="match status" value="1"/>
</dbReference>
<keyword evidence="7" id="KW-0479">Metal-binding</keyword>
<feature type="transmembrane region" description="Helical" evidence="9">
    <location>
        <begin position="71"/>
        <end position="94"/>
    </location>
</feature>
<dbReference type="SUPFAM" id="SSF53649">
    <property type="entry name" value="Alkaline phosphatase-like"/>
    <property type="match status" value="1"/>
</dbReference>
<dbReference type="Gene3D" id="3.30.1120.80">
    <property type="match status" value="1"/>
</dbReference>
<keyword evidence="3 9" id="KW-0812">Transmembrane</keyword>
<sequence length="632" mass="70968">MRYQLLTFVLALFLVFFVSRVLLVLWQRRRVQAAHGIGRVFLGGLRMDMNQIATYAALPAVLMPWLGDRQWFVTVTAIWFGVWWLGCVFMEICTPQFIDEYDSRPNRLFVEYLKHPKEVSGMLWRGYKKVLALGLLVFAGMIALALHLFSGYTPAPLGPWWLRPIESLVYAALCFLMIRGTLKKRPINPSTVAFAGDGMVNSLALNSMYSLQYAIYAMKYEMSAEDVYGKMPAEQMNRIVCEAAGIEVPTDPGAGPATRHRQEVSVSSAKPLNIVLIVEESLGAQYVQTLGGQSLTPNLDALYEQGWGFTRAYATGTRSVRGLEALSAGFPPTITQSVFKLPGAQCGFFTIADVLGQQHGYHSRFLYGGEAHFDNMKGFFLGNGFREVIDGPQFKDPAFLGTWGYCDDDMFNQLDRLLQEDATRSEPVLTLAFSVSNHSPWEYPEGRIQTTGNPATVDNTVRYADHALGQFFETAKTRDYWNNTVFVVVADHDSRVFGAELIPLKHFHIPAVILGGTVAPRRDDRLISQIDLAPTLLSLAGAACEHPMIGQDLTRQTPDRAIMQYGDRYGYLQGDRLTVLEPHLDPQQFRYTAPESFEPMASDETLVRLARAHALWPFSVYRDKSYTVPKQR</sequence>
<feature type="binding site" evidence="8">
    <location>
        <position position="492"/>
    </location>
    <ligand>
        <name>Mn(2+)</name>
        <dbReference type="ChEBI" id="CHEBI:29035"/>
    </ligand>
</feature>
<feature type="binding site" evidence="8">
    <location>
        <position position="491"/>
    </location>
    <ligand>
        <name>Mn(2+)</name>
        <dbReference type="ChEBI" id="CHEBI:29035"/>
    </ligand>
</feature>
<dbReference type="GO" id="GO:0046872">
    <property type="term" value="F:metal ion binding"/>
    <property type="evidence" value="ECO:0007669"/>
    <property type="project" value="UniProtKB-KW"/>
</dbReference>
<keyword evidence="7" id="KW-0464">Manganese</keyword>
<dbReference type="GO" id="GO:0005886">
    <property type="term" value="C:plasma membrane"/>
    <property type="evidence" value="ECO:0007669"/>
    <property type="project" value="UniProtKB-SubCell"/>
</dbReference>
<keyword evidence="4 9" id="KW-1133">Transmembrane helix</keyword>
<evidence type="ECO:0000256" key="1">
    <source>
        <dbReference type="ARBA" id="ARBA00004651"/>
    </source>
</evidence>
<feature type="transmembrane region" description="Helical" evidence="9">
    <location>
        <begin position="6"/>
        <end position="26"/>
    </location>
</feature>
<evidence type="ECO:0000256" key="5">
    <source>
        <dbReference type="ARBA" id="ARBA00023136"/>
    </source>
</evidence>
<evidence type="ECO:0000256" key="2">
    <source>
        <dbReference type="ARBA" id="ARBA00022475"/>
    </source>
</evidence>
<protein>
    <submittedName>
        <fullName evidence="11">Sulfatase</fullName>
    </submittedName>
</protein>
<comment type="caution">
    <text evidence="11">The sequence shown here is derived from an EMBL/GenBank/DDBJ whole genome shotgun (WGS) entry which is preliminary data.</text>
</comment>
<dbReference type="PANTHER" id="PTHR47371">
    <property type="entry name" value="LIPOTEICHOIC ACID SYNTHASE"/>
    <property type="match status" value="1"/>
</dbReference>
<dbReference type="PIRSF" id="PIRSF005091">
    <property type="entry name" value="Mmb_sulf_HI1246"/>
    <property type="match status" value="1"/>
</dbReference>
<evidence type="ECO:0000256" key="8">
    <source>
        <dbReference type="PIRSR" id="PIRSR005091-3"/>
    </source>
</evidence>
<proteinExistence type="predicted"/>
<keyword evidence="2" id="KW-1003">Cell membrane</keyword>
<name>A0A356LI71_9BURK</name>
<feature type="binding site" evidence="7">
    <location>
        <position position="438"/>
    </location>
    <ligand>
        <name>substrate</name>
    </ligand>
</feature>
<evidence type="ECO:0000256" key="3">
    <source>
        <dbReference type="ARBA" id="ARBA00022692"/>
    </source>
</evidence>
<reference evidence="11 12" key="1">
    <citation type="journal article" date="2018" name="Nat. Biotechnol.">
        <title>A standardized bacterial taxonomy based on genome phylogeny substantially revises the tree of life.</title>
        <authorList>
            <person name="Parks D.H."/>
            <person name="Chuvochina M."/>
            <person name="Waite D.W."/>
            <person name="Rinke C."/>
            <person name="Skarshewski A."/>
            <person name="Chaumeil P.A."/>
            <person name="Hugenholtz P."/>
        </authorList>
    </citation>
    <scope>NUCLEOTIDE SEQUENCE [LARGE SCALE GENOMIC DNA]</scope>
    <source>
        <strain evidence="11">UBA10707</strain>
    </source>
</reference>
<evidence type="ECO:0000256" key="9">
    <source>
        <dbReference type="SAM" id="Phobius"/>
    </source>
</evidence>
<dbReference type="InterPro" id="IPR017850">
    <property type="entry name" value="Alkaline_phosphatase_core_sf"/>
</dbReference>
<dbReference type="Gene3D" id="3.40.720.10">
    <property type="entry name" value="Alkaline Phosphatase, subunit A"/>
    <property type="match status" value="1"/>
</dbReference>
<comment type="subcellular location">
    <subcellularLocation>
        <location evidence="1">Cell membrane</location>
        <topology evidence="1">Multi-pass membrane protein</topology>
    </subcellularLocation>
</comment>